<protein>
    <submittedName>
        <fullName evidence="2">DUF1772 domain-containing protein</fullName>
    </submittedName>
</protein>
<dbReference type="AlphaFoldDB" id="A0AAE3QKL6"/>
<gene>
    <name evidence="2" type="ORF">QNI16_11455</name>
</gene>
<keyword evidence="1" id="KW-0812">Transmembrane</keyword>
<feature type="transmembrane region" description="Helical" evidence="1">
    <location>
        <begin position="138"/>
        <end position="160"/>
    </location>
</feature>
<organism evidence="2 3">
    <name type="scientific">Xanthocytophaga flava</name>
    <dbReference type="NCBI Taxonomy" id="3048013"/>
    <lineage>
        <taxon>Bacteria</taxon>
        <taxon>Pseudomonadati</taxon>
        <taxon>Bacteroidota</taxon>
        <taxon>Cytophagia</taxon>
        <taxon>Cytophagales</taxon>
        <taxon>Rhodocytophagaceae</taxon>
        <taxon>Xanthocytophaga</taxon>
    </lineage>
</organism>
<keyword evidence="1" id="KW-1133">Transmembrane helix</keyword>
<dbReference type="Pfam" id="PF08592">
    <property type="entry name" value="Anthrone_oxy"/>
    <property type="match status" value="1"/>
</dbReference>
<dbReference type="RefSeq" id="WP_313978442.1">
    <property type="nucleotide sequence ID" value="NZ_JASJOS010000004.1"/>
</dbReference>
<reference evidence="2" key="1">
    <citation type="submission" date="2023-05" db="EMBL/GenBank/DDBJ databases">
        <authorList>
            <person name="Zhang X."/>
        </authorList>
    </citation>
    <scope>NUCLEOTIDE SEQUENCE</scope>
    <source>
        <strain evidence="2">YF14B1</strain>
    </source>
</reference>
<evidence type="ECO:0000256" key="1">
    <source>
        <dbReference type="SAM" id="Phobius"/>
    </source>
</evidence>
<dbReference type="InterPro" id="IPR013901">
    <property type="entry name" value="Anthrone_oxy"/>
</dbReference>
<keyword evidence="1" id="KW-0472">Membrane</keyword>
<dbReference type="EMBL" id="JASJOS010000004">
    <property type="protein sequence ID" value="MDJ1481102.1"/>
    <property type="molecule type" value="Genomic_DNA"/>
</dbReference>
<accession>A0AAE3QKL6</accession>
<feature type="transmembrane region" description="Helical" evidence="1">
    <location>
        <begin position="55"/>
        <end position="73"/>
    </location>
</feature>
<comment type="caution">
    <text evidence="2">The sequence shown here is derived from an EMBL/GenBank/DDBJ whole genome shotgun (WGS) entry which is preliminary data.</text>
</comment>
<evidence type="ECO:0000313" key="3">
    <source>
        <dbReference type="Proteomes" id="UP001241110"/>
    </source>
</evidence>
<proteinExistence type="predicted"/>
<name>A0AAE3QKL6_9BACT</name>
<sequence length="164" mass="17999">MKFPDVIVLVATTLTALMAGLFFAYSVSVSPGLQKLSDIEYIKAMQSINREIQNPLFFSCFFGALLLLPWACIQQYSLNRSAFLFLLAASVVYGIGVFGVTIVANVPLNNQLDAFSLSTASSEQIQKQRSLFEGRWNIWNHVRTIASLVAVMAAIGACLVRKGN</sequence>
<evidence type="ECO:0000313" key="2">
    <source>
        <dbReference type="EMBL" id="MDJ1481102.1"/>
    </source>
</evidence>
<feature type="transmembrane region" description="Helical" evidence="1">
    <location>
        <begin position="85"/>
        <end position="108"/>
    </location>
</feature>
<dbReference type="Proteomes" id="UP001241110">
    <property type="component" value="Unassembled WGS sequence"/>
</dbReference>